<keyword evidence="2" id="KW-0238">DNA-binding</keyword>
<dbReference type="InterPro" id="IPR010982">
    <property type="entry name" value="Lambda_DNA-bd_dom_sf"/>
</dbReference>
<gene>
    <name evidence="5" type="ORF">SAMN05216297_10811</name>
</gene>
<dbReference type="CDD" id="cd06529">
    <property type="entry name" value="S24_LexA-like"/>
    <property type="match status" value="1"/>
</dbReference>
<sequence length="230" mass="25847">MTENTLQRIKQYIDAKGIKVSTLEREVGMSNGSFASQLKNNKTIGVDKLENILRKYTDVDPEWLLTGNGTMFKGQRLAAVNPFIAVEQEVGSRNIPLYNVHSISGIVDLFGENQNQVPVNYISIPEISECDGALYVAGDSMYPLLNNGDIVIFKKINTPENNIIWGEMYLVYVNNDGNEFFLTRFLNKSKKESYIEFVSQNPNHQTVEFPVSSIKALALVKASIRVNAQF</sequence>
<dbReference type="InterPro" id="IPR001387">
    <property type="entry name" value="Cro/C1-type_HTH"/>
</dbReference>
<evidence type="ECO:0000313" key="6">
    <source>
        <dbReference type="Proteomes" id="UP000199672"/>
    </source>
</evidence>
<feature type="domain" description="Peptidase S24/S26A/S26B/S26C" evidence="4">
    <location>
        <begin position="116"/>
        <end position="215"/>
    </location>
</feature>
<evidence type="ECO:0000256" key="1">
    <source>
        <dbReference type="ARBA" id="ARBA00023015"/>
    </source>
</evidence>
<dbReference type="InterPro" id="IPR015927">
    <property type="entry name" value="Peptidase_S24_S26A/B/C"/>
</dbReference>
<reference evidence="6" key="1">
    <citation type="submission" date="2016-10" db="EMBL/GenBank/DDBJ databases">
        <authorList>
            <person name="Varghese N."/>
            <person name="Submissions S."/>
        </authorList>
    </citation>
    <scope>NUCLEOTIDE SEQUENCE [LARGE SCALE GENOMIC DNA]</scope>
    <source>
        <strain evidence="6">CGMCC 1.10370</strain>
    </source>
</reference>
<accession>A0A1I1SE61</accession>
<organism evidence="5 6">
    <name type="scientific">Flavobacterium phragmitis</name>
    <dbReference type="NCBI Taxonomy" id="739143"/>
    <lineage>
        <taxon>Bacteria</taxon>
        <taxon>Pseudomonadati</taxon>
        <taxon>Bacteroidota</taxon>
        <taxon>Flavobacteriia</taxon>
        <taxon>Flavobacteriales</taxon>
        <taxon>Flavobacteriaceae</taxon>
        <taxon>Flavobacterium</taxon>
    </lineage>
</organism>
<dbReference type="CDD" id="cd00093">
    <property type="entry name" value="HTH_XRE"/>
    <property type="match status" value="1"/>
</dbReference>
<dbReference type="Pfam" id="PF00717">
    <property type="entry name" value="Peptidase_S24"/>
    <property type="match status" value="1"/>
</dbReference>
<dbReference type="GO" id="GO:0003677">
    <property type="term" value="F:DNA binding"/>
    <property type="evidence" value="ECO:0007669"/>
    <property type="project" value="UniProtKB-KW"/>
</dbReference>
<dbReference type="RefSeq" id="WP_091494947.1">
    <property type="nucleotide sequence ID" value="NZ_FOMH01000008.1"/>
</dbReference>
<dbReference type="Gene3D" id="1.10.260.40">
    <property type="entry name" value="lambda repressor-like DNA-binding domains"/>
    <property type="match status" value="1"/>
</dbReference>
<dbReference type="InterPro" id="IPR039418">
    <property type="entry name" value="LexA-like"/>
</dbReference>
<evidence type="ECO:0000256" key="3">
    <source>
        <dbReference type="ARBA" id="ARBA00023163"/>
    </source>
</evidence>
<proteinExistence type="predicted"/>
<dbReference type="Proteomes" id="UP000199672">
    <property type="component" value="Unassembled WGS sequence"/>
</dbReference>
<keyword evidence="3" id="KW-0804">Transcription</keyword>
<dbReference type="PANTHER" id="PTHR40661:SF1">
    <property type="entry name" value="HTH CRO_C1-TYPE DOMAIN-CONTAINING PROTEIN"/>
    <property type="match status" value="1"/>
</dbReference>
<dbReference type="SUPFAM" id="SSF51306">
    <property type="entry name" value="LexA/Signal peptidase"/>
    <property type="match status" value="1"/>
</dbReference>
<dbReference type="AlphaFoldDB" id="A0A1I1SE61"/>
<dbReference type="EMBL" id="FOMH01000008">
    <property type="protein sequence ID" value="SFD44779.1"/>
    <property type="molecule type" value="Genomic_DNA"/>
</dbReference>
<keyword evidence="1" id="KW-0805">Transcription regulation</keyword>
<evidence type="ECO:0000313" key="5">
    <source>
        <dbReference type="EMBL" id="SFD44779.1"/>
    </source>
</evidence>
<dbReference type="PANTHER" id="PTHR40661">
    <property type="match status" value="1"/>
</dbReference>
<dbReference type="STRING" id="739143.SAMN05216297_10811"/>
<protein>
    <submittedName>
        <fullName evidence="5">Phage repressor protein C, contains Cro/C1-type HTH and peptisase s24 domains</fullName>
    </submittedName>
</protein>
<dbReference type="OrthoDB" id="796548at2"/>
<name>A0A1I1SE61_9FLAO</name>
<dbReference type="Gene3D" id="2.10.109.10">
    <property type="entry name" value="Umud Fragment, subunit A"/>
    <property type="match status" value="1"/>
</dbReference>
<keyword evidence="6" id="KW-1185">Reference proteome</keyword>
<dbReference type="InterPro" id="IPR036286">
    <property type="entry name" value="LexA/Signal_pep-like_sf"/>
</dbReference>
<evidence type="ECO:0000259" key="4">
    <source>
        <dbReference type="Pfam" id="PF00717"/>
    </source>
</evidence>
<evidence type="ECO:0000256" key="2">
    <source>
        <dbReference type="ARBA" id="ARBA00023125"/>
    </source>
</evidence>